<dbReference type="Proteomes" id="UP000053477">
    <property type="component" value="Unassembled WGS sequence"/>
</dbReference>
<keyword evidence="3" id="KW-1185">Reference proteome</keyword>
<dbReference type="InParanoid" id="A0A0H2RTD9"/>
<evidence type="ECO:0000313" key="2">
    <source>
        <dbReference type="EMBL" id="KLO08091.1"/>
    </source>
</evidence>
<name>A0A0H2RTD9_9AGAM</name>
<accession>A0A0H2RTD9</accession>
<proteinExistence type="predicted"/>
<protein>
    <submittedName>
        <fullName evidence="2">Uncharacterized protein</fullName>
    </submittedName>
</protein>
<evidence type="ECO:0000256" key="1">
    <source>
        <dbReference type="SAM" id="MobiDB-lite"/>
    </source>
</evidence>
<organism evidence="2 3">
    <name type="scientific">Schizopora paradoxa</name>
    <dbReference type="NCBI Taxonomy" id="27342"/>
    <lineage>
        <taxon>Eukaryota</taxon>
        <taxon>Fungi</taxon>
        <taxon>Dikarya</taxon>
        <taxon>Basidiomycota</taxon>
        <taxon>Agaricomycotina</taxon>
        <taxon>Agaricomycetes</taxon>
        <taxon>Hymenochaetales</taxon>
        <taxon>Schizoporaceae</taxon>
        <taxon>Schizopora</taxon>
    </lineage>
</organism>
<feature type="compositionally biased region" description="Basic and acidic residues" evidence="1">
    <location>
        <begin position="78"/>
        <end position="88"/>
    </location>
</feature>
<feature type="region of interest" description="Disordered" evidence="1">
    <location>
        <begin position="58"/>
        <end position="88"/>
    </location>
</feature>
<dbReference type="AlphaFoldDB" id="A0A0H2RTD9"/>
<gene>
    <name evidence="2" type="ORF">SCHPADRAFT_894133</name>
</gene>
<sequence length="270" mass="30990">MVSMVFLAFRPPFKFQRSGWRLRDGTSKENVCAEKNRLMPQILHYQLRSVAARMSGIVRSKERGRRKKKGPCINDEDGGQREQGRSHGHEVEIDVLAPRDMRRSRKIVSCFFVDVSYSLPPCISIASSLPILTSLDSNFECTAVACFETRCRYLRTSLRDWLQLHLDLVKTSSMYGRSDDALEWNVGVSSEGYDERYMFIGGDDEERGKKEGFRGHYALASNPQAISPFSPLPITGTRFQTSKRFEATMPRSRISNSNFELRWRKGIRDD</sequence>
<dbReference type="EMBL" id="KQ086106">
    <property type="protein sequence ID" value="KLO08091.1"/>
    <property type="molecule type" value="Genomic_DNA"/>
</dbReference>
<evidence type="ECO:0000313" key="3">
    <source>
        <dbReference type="Proteomes" id="UP000053477"/>
    </source>
</evidence>
<reference evidence="2 3" key="1">
    <citation type="submission" date="2015-04" db="EMBL/GenBank/DDBJ databases">
        <title>Complete genome sequence of Schizopora paradoxa KUC8140, a cosmopolitan wood degrader in East Asia.</title>
        <authorList>
            <consortium name="DOE Joint Genome Institute"/>
            <person name="Min B."/>
            <person name="Park H."/>
            <person name="Jang Y."/>
            <person name="Kim J.-J."/>
            <person name="Kim K.H."/>
            <person name="Pangilinan J."/>
            <person name="Lipzen A."/>
            <person name="Riley R."/>
            <person name="Grigoriev I.V."/>
            <person name="Spatafora J.W."/>
            <person name="Choi I.-G."/>
        </authorList>
    </citation>
    <scope>NUCLEOTIDE SEQUENCE [LARGE SCALE GENOMIC DNA]</scope>
    <source>
        <strain evidence="2 3">KUC8140</strain>
    </source>
</reference>